<gene>
    <name evidence="2" type="ORF">DOP62_06930</name>
</gene>
<proteinExistence type="predicted"/>
<feature type="compositionally biased region" description="Acidic residues" evidence="1">
    <location>
        <begin position="1"/>
        <end position="15"/>
    </location>
</feature>
<dbReference type="AlphaFoldDB" id="A0AAN1UUE3"/>
<evidence type="ECO:0000256" key="1">
    <source>
        <dbReference type="SAM" id="MobiDB-lite"/>
    </source>
</evidence>
<evidence type="ECO:0000313" key="3">
    <source>
        <dbReference type="Proteomes" id="UP000267249"/>
    </source>
</evidence>
<reference evidence="2 3" key="1">
    <citation type="journal article" date="2018" name="Sci. Rep.">
        <title>Genome Features and Biochemical Characteristics of a Robust, Fast Growing and Naturally Transformable Cyanobacterium Synechococcus elongatus PCC 11801 Isolated from India.</title>
        <authorList>
            <person name="Jaiswal D."/>
            <person name="Sengupta A."/>
            <person name="Sohoni S."/>
            <person name="Sengupta S."/>
            <person name="Phadnavis A.G."/>
            <person name="Pakrasi H.B."/>
            <person name="Wangikar P.P."/>
        </authorList>
    </citation>
    <scope>NUCLEOTIDE SEQUENCE [LARGE SCALE GENOMIC DNA]</scope>
    <source>
        <strain evidence="2 3">PCC 11801</strain>
    </source>
</reference>
<organism evidence="2 3">
    <name type="scientific">Synechococcus elongatus PCC 11801</name>
    <dbReference type="NCBI Taxonomy" id="2219813"/>
    <lineage>
        <taxon>Bacteria</taxon>
        <taxon>Bacillati</taxon>
        <taxon>Cyanobacteriota</taxon>
        <taxon>Cyanophyceae</taxon>
        <taxon>Synechococcales</taxon>
        <taxon>Synechococcaceae</taxon>
        <taxon>Synechococcus</taxon>
    </lineage>
</organism>
<sequence length="144" mass="16112">MWEFALDEEGEEGQDEATVRPYEGNQPLNPTDGMFIVRAHFLLVDGTRMQEYLTPPVQGNSSLSTLQQTIFTIEGRVSFWFGMLTPEPKQFAESYACLGKSSSQEVFPIQFESDVELTCGSVAGQLPGFLILADFATMKIKVFR</sequence>
<dbReference type="EMBL" id="CP030139">
    <property type="protein sequence ID" value="AZB72487.1"/>
    <property type="molecule type" value="Genomic_DNA"/>
</dbReference>
<name>A0AAN1UUE3_SYNEL</name>
<protein>
    <submittedName>
        <fullName evidence="2">Uncharacterized protein</fullName>
    </submittedName>
</protein>
<dbReference type="Proteomes" id="UP000267249">
    <property type="component" value="Chromosome"/>
</dbReference>
<dbReference type="RefSeq" id="WP_208672553.1">
    <property type="nucleotide sequence ID" value="NZ_CP030139.2"/>
</dbReference>
<accession>A0AAN1UUE3</accession>
<feature type="region of interest" description="Disordered" evidence="1">
    <location>
        <begin position="1"/>
        <end position="26"/>
    </location>
</feature>
<evidence type="ECO:0000313" key="2">
    <source>
        <dbReference type="EMBL" id="AZB72487.1"/>
    </source>
</evidence>